<feature type="compositionally biased region" description="Polar residues" evidence="3">
    <location>
        <begin position="87"/>
        <end position="103"/>
    </location>
</feature>
<protein>
    <submittedName>
        <fullName evidence="5">INO80 complex subunit D</fullName>
    </submittedName>
</protein>
<reference evidence="5" key="1">
    <citation type="submission" date="2022-07" db="EMBL/GenBank/DDBJ databases">
        <authorList>
            <person name="Trinca V."/>
            <person name="Uliana J.V.C."/>
            <person name="Torres T.T."/>
            <person name="Ward R.J."/>
            <person name="Monesi N."/>
        </authorList>
    </citation>
    <scope>NUCLEOTIDE SEQUENCE</scope>
    <source>
        <strain evidence="5">HSMRA1968</strain>
        <tissue evidence="5">Whole embryos</tissue>
    </source>
</reference>
<proteinExistence type="predicted"/>
<feature type="compositionally biased region" description="Pro residues" evidence="3">
    <location>
        <begin position="104"/>
        <end position="115"/>
    </location>
</feature>
<gene>
    <name evidence="5" type="primary">Ino80d</name>
    <name evidence="5" type="ORF">Bhyg_11864</name>
</gene>
<evidence type="ECO:0000259" key="4">
    <source>
        <dbReference type="Pfam" id="PF13891"/>
    </source>
</evidence>
<feature type="region of interest" description="Disordered" evidence="3">
    <location>
        <begin position="129"/>
        <end position="148"/>
    </location>
</feature>
<dbReference type="PANTHER" id="PTHR16198:SF2">
    <property type="entry name" value="INO80 COMPLEX SUBUNIT D"/>
    <property type="match status" value="1"/>
</dbReference>
<feature type="compositionally biased region" description="Basic residues" evidence="3">
    <location>
        <begin position="455"/>
        <end position="466"/>
    </location>
</feature>
<feature type="region of interest" description="Disordered" evidence="3">
    <location>
        <begin position="87"/>
        <end position="117"/>
    </location>
</feature>
<organism evidence="5 6">
    <name type="scientific">Pseudolycoriella hygida</name>
    <dbReference type="NCBI Taxonomy" id="35572"/>
    <lineage>
        <taxon>Eukaryota</taxon>
        <taxon>Metazoa</taxon>
        <taxon>Ecdysozoa</taxon>
        <taxon>Arthropoda</taxon>
        <taxon>Hexapoda</taxon>
        <taxon>Insecta</taxon>
        <taxon>Pterygota</taxon>
        <taxon>Neoptera</taxon>
        <taxon>Endopterygota</taxon>
        <taxon>Diptera</taxon>
        <taxon>Nematocera</taxon>
        <taxon>Sciaroidea</taxon>
        <taxon>Sciaridae</taxon>
        <taxon>Pseudolycoriella</taxon>
    </lineage>
</organism>
<dbReference type="OrthoDB" id="10038011at2759"/>
<dbReference type="GO" id="GO:0005634">
    <property type="term" value="C:nucleus"/>
    <property type="evidence" value="ECO:0007669"/>
    <property type="project" value="UniProtKB-SubCell"/>
</dbReference>
<comment type="caution">
    <text evidence="5">The sequence shown here is derived from an EMBL/GenBank/DDBJ whole genome shotgun (WGS) entry which is preliminary data.</text>
</comment>
<keyword evidence="2" id="KW-0539">Nucleus</keyword>
<dbReference type="InterPro" id="IPR025927">
    <property type="entry name" value="Znf_KANL2-like"/>
</dbReference>
<evidence type="ECO:0000256" key="3">
    <source>
        <dbReference type="SAM" id="MobiDB-lite"/>
    </source>
</evidence>
<feature type="region of interest" description="Disordered" evidence="3">
    <location>
        <begin position="432"/>
        <end position="470"/>
    </location>
</feature>
<feature type="domain" description="KANL2-like probable zinc-finger" evidence="4">
    <location>
        <begin position="366"/>
        <end position="424"/>
    </location>
</feature>
<feature type="compositionally biased region" description="Low complexity" evidence="3">
    <location>
        <begin position="131"/>
        <end position="147"/>
    </location>
</feature>
<evidence type="ECO:0000313" key="5">
    <source>
        <dbReference type="EMBL" id="KAJ6639125.1"/>
    </source>
</evidence>
<dbReference type="EMBL" id="WJQU01000003">
    <property type="protein sequence ID" value="KAJ6639125.1"/>
    <property type="molecule type" value="Genomic_DNA"/>
</dbReference>
<dbReference type="Pfam" id="PF13891">
    <property type="entry name" value="zf-C3HC3H_KANSL2"/>
    <property type="match status" value="1"/>
</dbReference>
<comment type="subcellular location">
    <subcellularLocation>
        <location evidence="1">Nucleus</location>
    </subcellularLocation>
</comment>
<evidence type="ECO:0000256" key="1">
    <source>
        <dbReference type="ARBA" id="ARBA00004123"/>
    </source>
</evidence>
<dbReference type="AlphaFoldDB" id="A0A9Q0MXZ1"/>
<dbReference type="Proteomes" id="UP001151699">
    <property type="component" value="Chromosome X"/>
</dbReference>
<keyword evidence="6" id="KW-1185">Reference proteome</keyword>
<accession>A0A9Q0MXZ1</accession>
<evidence type="ECO:0000313" key="6">
    <source>
        <dbReference type="Proteomes" id="UP001151699"/>
    </source>
</evidence>
<dbReference type="PANTHER" id="PTHR16198">
    <property type="match status" value="1"/>
</dbReference>
<evidence type="ECO:0000256" key="2">
    <source>
        <dbReference type="ARBA" id="ARBA00023242"/>
    </source>
</evidence>
<sequence>MSCHPRLTDDPYTFTFTEPPASTTFFKNSQIQKLPPIKQQNKVQNQVKSQGVNGIGLISNGLHTKNHVPIYARSQQQAQHIVLYRKSQANQTQQVTKKSSPASIQPPPPPPPPPQYQQMQRTFIVNQHNHSVTSSPVQQQQQSTKKQQISRTSFVSSFDNFITTQKKTSILNKVKYEKNEPSENVLKLVNGKSINIVKSSNGTATSGSKNTSAQVFVRPKVEAKAFVTVKKSTGKSQSVTRVKRSYSQSSHHEALQRISAPKSSNEWHAPDAYVFDYAGPGSLPLSQVELMPFTQNIWHQSSVNTTSREQRLEEKKNYLRRQAYQLEQAQKFRHTRDSKKRLVEVAKTLLKPKSYKEPTSTKKCVVPSCTSDSLALTAYCFLHITLNTDQRLFHPCTAKFADNSQCRVPVFDISHELPLCREHAWKRDNYNRMLQEQKPKKPPRKKPKPSAMTRPPKRNKKKKRPPQKQNVISAIDLYNHATVIKTNGVVVSKAGRNDISRNNGSVSAPNSQEFFTICENSSAYESSEDTGVGGLSESELIGTSDEIPLGDARLLEEHELTNVLNQLPEELAEEAFNELFTVQHNDPYEPTQEEQEDLERALEEVGEQVKSLEEMTGPTNFLDDFLDDEIAIIDDADICTEVLHSPDHQTDNRGMIHT</sequence>
<name>A0A9Q0MXZ1_9DIPT</name>